<protein>
    <submittedName>
        <fullName evidence="6">Aldehyde dehydrogenase</fullName>
    </submittedName>
</protein>
<dbReference type="Pfam" id="PF00171">
    <property type="entry name" value="Aldedh"/>
    <property type="match status" value="1"/>
</dbReference>
<organism evidence="6 7">
    <name type="scientific">Pararobbsia silviterrae</name>
    <dbReference type="NCBI Taxonomy" id="1792498"/>
    <lineage>
        <taxon>Bacteria</taxon>
        <taxon>Pseudomonadati</taxon>
        <taxon>Pseudomonadota</taxon>
        <taxon>Betaproteobacteria</taxon>
        <taxon>Burkholderiales</taxon>
        <taxon>Burkholderiaceae</taxon>
        <taxon>Pararobbsia</taxon>
    </lineage>
</organism>
<keyword evidence="2 4" id="KW-0560">Oxidoreductase</keyword>
<dbReference type="EMBL" id="RBZU01000002">
    <property type="protein sequence ID" value="RKP57902.1"/>
    <property type="molecule type" value="Genomic_DNA"/>
</dbReference>
<reference evidence="6 7" key="1">
    <citation type="submission" date="2018-10" db="EMBL/GenBank/DDBJ databases">
        <title>Robbsia sp. DHC34, isolated from soil.</title>
        <authorList>
            <person name="Gao Z.-H."/>
            <person name="Qiu L.-H."/>
        </authorList>
    </citation>
    <scope>NUCLEOTIDE SEQUENCE [LARGE SCALE GENOMIC DNA]</scope>
    <source>
        <strain evidence="6 7">DHC34</strain>
    </source>
</reference>
<name>A0A494Y746_9BURK</name>
<evidence type="ECO:0000256" key="2">
    <source>
        <dbReference type="ARBA" id="ARBA00023002"/>
    </source>
</evidence>
<evidence type="ECO:0000313" key="7">
    <source>
        <dbReference type="Proteomes" id="UP000270342"/>
    </source>
</evidence>
<feature type="active site" evidence="3">
    <location>
        <position position="228"/>
    </location>
</feature>
<evidence type="ECO:0000313" key="6">
    <source>
        <dbReference type="EMBL" id="RKP57902.1"/>
    </source>
</evidence>
<comment type="caution">
    <text evidence="6">The sequence shown here is derived from an EMBL/GenBank/DDBJ whole genome shotgun (WGS) entry which is preliminary data.</text>
</comment>
<gene>
    <name evidence="6" type="ORF">D7S86_06770</name>
</gene>
<dbReference type="InterPro" id="IPR015590">
    <property type="entry name" value="Aldehyde_DH_dom"/>
</dbReference>
<dbReference type="PROSITE" id="PS00687">
    <property type="entry name" value="ALDEHYDE_DEHYDR_GLU"/>
    <property type="match status" value="1"/>
</dbReference>
<comment type="similarity">
    <text evidence="1 4">Belongs to the aldehyde dehydrogenase family.</text>
</comment>
<dbReference type="SUPFAM" id="SSF53720">
    <property type="entry name" value="ALDH-like"/>
    <property type="match status" value="1"/>
</dbReference>
<proteinExistence type="inferred from homology"/>
<dbReference type="CDD" id="cd07114">
    <property type="entry name" value="ALDH_DhaS"/>
    <property type="match status" value="1"/>
</dbReference>
<evidence type="ECO:0000259" key="5">
    <source>
        <dbReference type="Pfam" id="PF00171"/>
    </source>
</evidence>
<evidence type="ECO:0000256" key="1">
    <source>
        <dbReference type="ARBA" id="ARBA00009986"/>
    </source>
</evidence>
<dbReference type="InterPro" id="IPR016162">
    <property type="entry name" value="Ald_DH_N"/>
</dbReference>
<dbReference type="Gene3D" id="3.40.605.10">
    <property type="entry name" value="Aldehyde Dehydrogenase, Chain A, domain 1"/>
    <property type="match status" value="1"/>
</dbReference>
<dbReference type="FunFam" id="3.40.605.10:FF:000007">
    <property type="entry name" value="NAD/NADP-dependent betaine aldehyde dehydrogenase"/>
    <property type="match status" value="1"/>
</dbReference>
<dbReference type="GO" id="GO:0016620">
    <property type="term" value="F:oxidoreductase activity, acting on the aldehyde or oxo group of donors, NAD or NADP as acceptor"/>
    <property type="evidence" value="ECO:0007669"/>
    <property type="project" value="InterPro"/>
</dbReference>
<dbReference type="InterPro" id="IPR016160">
    <property type="entry name" value="Ald_DH_CS_CYS"/>
</dbReference>
<evidence type="ECO:0000256" key="4">
    <source>
        <dbReference type="RuleBase" id="RU003345"/>
    </source>
</evidence>
<dbReference type="PANTHER" id="PTHR11699">
    <property type="entry name" value="ALDEHYDE DEHYDROGENASE-RELATED"/>
    <property type="match status" value="1"/>
</dbReference>
<evidence type="ECO:0000256" key="3">
    <source>
        <dbReference type="PROSITE-ProRule" id="PRU10007"/>
    </source>
</evidence>
<dbReference type="Proteomes" id="UP000270342">
    <property type="component" value="Unassembled WGS sequence"/>
</dbReference>
<dbReference type="InterPro" id="IPR029510">
    <property type="entry name" value="Ald_DH_CS_GLU"/>
</dbReference>
<dbReference type="OrthoDB" id="6187633at2"/>
<dbReference type="FunFam" id="3.40.309.10:FF:000012">
    <property type="entry name" value="Betaine aldehyde dehydrogenase"/>
    <property type="match status" value="1"/>
</dbReference>
<sequence>MPSINPYTGQAWAQVPDADAGDVARAVAAANRAFHQGWRDSAGVVRAGLMHKLAALIESNADRMSKIESTDNGKIVRETRPQMLWVARQLRYFAGYADKLFGQHAPLDQPNTLDYLTLEPYGVIGLITAWNSPLSLLANKLAPALAAGNCVVVKPSEHASVSTLEFASLVEEAGFPPGVFNVVTGGAETGRALVDDPGVAMISFTGSPNVGRHIAAAAGRRLVPVKLELGGKSPNIIFDDADLDKAIVGALAGIFGATGQTCVAGSRLLVQRGIYEQVIERLAARAQSIRMGDPLDPATEMGAVANEPQYTRILAAIEAAKRAGGRLVTGGGRAQGPGLTQGFFIEPTIFADIDNRSELAQEEIFGPVLAIIPFDTEQEAVAIANDSRYGLAAGIWSRDISRVMRVSKALQCGSVWVNTYRALAAQAPFGGFKESGIGRERGEAGLREYLTTKNVMIDYSDGVRDPFAIRT</sequence>
<accession>A0A494Y746</accession>
<feature type="domain" description="Aldehyde dehydrogenase" evidence="5">
    <location>
        <begin position="2"/>
        <end position="455"/>
    </location>
</feature>
<dbReference type="PROSITE" id="PS00070">
    <property type="entry name" value="ALDEHYDE_DEHYDR_CYS"/>
    <property type="match status" value="1"/>
</dbReference>
<dbReference type="FunFam" id="3.40.605.10:FF:000026">
    <property type="entry name" value="Aldehyde dehydrogenase, putative"/>
    <property type="match status" value="1"/>
</dbReference>
<dbReference type="Gene3D" id="3.40.309.10">
    <property type="entry name" value="Aldehyde Dehydrogenase, Chain A, domain 2"/>
    <property type="match status" value="1"/>
</dbReference>
<dbReference type="AlphaFoldDB" id="A0A494Y746"/>
<dbReference type="InterPro" id="IPR016161">
    <property type="entry name" value="Ald_DH/histidinol_DH"/>
</dbReference>
<keyword evidence="7" id="KW-1185">Reference proteome</keyword>
<dbReference type="InterPro" id="IPR016163">
    <property type="entry name" value="Ald_DH_C"/>
</dbReference>